<comment type="similarity">
    <text evidence="1 4">Belongs to the aldehyde dehydrogenase family.</text>
</comment>
<dbReference type="RefSeq" id="WP_117159749.1">
    <property type="nucleotide sequence ID" value="NZ_QVID01000002.1"/>
</dbReference>
<evidence type="ECO:0000256" key="4">
    <source>
        <dbReference type="RuleBase" id="RU003345"/>
    </source>
</evidence>
<dbReference type="OrthoDB" id="9762913at2"/>
<evidence type="ECO:0000313" key="7">
    <source>
        <dbReference type="Proteomes" id="UP000261082"/>
    </source>
</evidence>
<comment type="caution">
    <text evidence="6">The sequence shown here is derived from an EMBL/GenBank/DDBJ whole genome shotgun (WGS) entry which is preliminary data.</text>
</comment>
<sequence>MKNYSFTINGEAISTENVFDVKNPATGTLLGYASNATKDHVEAAIDAAKVAQPAWAAKSDTERKNVLMQVAQVLTDNTDYLAKWITQEQGKPLAGPGSMFEMEACVGWTQVPASLDLPVEVVFEDDSRRDEMHRKPVGVVGAITPWNWPLMIAIWQIIPALRAGNTVVLKPSEYTTIGTLEMIRLMNTVLPAGVLNTISGGGEVGAMLVEHKDVDKIMFTGSASTARKIIEASSGNMARLTLECGGNDAAIILPGTDIQSKVGDLFWGAFINMGQTCACAKRLYVHEDDYDNVVEALDAVAAQMPMGNGMDEGILLGPIQNKMQYDKVNDLVEDAKANGASVIRGGKSMGGPGYFYPITLLGNVDNGIRIVDEEQFGPVLPIIKYKTVDEAIQKANDTKTGLGGSVWGDDLSLAAKIASRIEAGTVWINQHGAIHPMVPFGGVKDSGYGVEFGVEGLKAVTQPQIISIKKTTLAEA</sequence>
<dbReference type="AlphaFoldDB" id="A0A3E1Q6P8"/>
<dbReference type="Proteomes" id="UP000261082">
    <property type="component" value="Unassembled WGS sequence"/>
</dbReference>
<dbReference type="Gene3D" id="3.40.309.10">
    <property type="entry name" value="Aldehyde Dehydrogenase, Chain A, domain 2"/>
    <property type="match status" value="1"/>
</dbReference>
<feature type="active site" evidence="3">
    <location>
        <position position="243"/>
    </location>
</feature>
<protein>
    <submittedName>
        <fullName evidence="6">Aldehyde dehydrogenase family protein</fullName>
    </submittedName>
</protein>
<dbReference type="FunFam" id="3.40.605.10:FF:000007">
    <property type="entry name" value="NAD/NADP-dependent betaine aldehyde dehydrogenase"/>
    <property type="match status" value="1"/>
</dbReference>
<name>A0A3E1Q6P8_9FLAO</name>
<evidence type="ECO:0000259" key="5">
    <source>
        <dbReference type="Pfam" id="PF00171"/>
    </source>
</evidence>
<dbReference type="InterPro" id="IPR016162">
    <property type="entry name" value="Ald_DH_N"/>
</dbReference>
<dbReference type="CDD" id="cd07106">
    <property type="entry name" value="ALDH_AldA-AAD23400"/>
    <property type="match status" value="1"/>
</dbReference>
<proteinExistence type="inferred from homology"/>
<dbReference type="Pfam" id="PF00171">
    <property type="entry name" value="Aldedh"/>
    <property type="match status" value="1"/>
</dbReference>
<dbReference type="InterPro" id="IPR015590">
    <property type="entry name" value="Aldehyde_DH_dom"/>
</dbReference>
<accession>A0A3E1Q6P8</accession>
<evidence type="ECO:0000256" key="2">
    <source>
        <dbReference type="ARBA" id="ARBA00023002"/>
    </source>
</evidence>
<dbReference type="EMBL" id="QVID01000002">
    <property type="protein sequence ID" value="RFN57800.1"/>
    <property type="molecule type" value="Genomic_DNA"/>
</dbReference>
<dbReference type="InterPro" id="IPR016163">
    <property type="entry name" value="Ald_DH_C"/>
</dbReference>
<evidence type="ECO:0000313" key="6">
    <source>
        <dbReference type="EMBL" id="RFN57800.1"/>
    </source>
</evidence>
<keyword evidence="2 4" id="KW-0560">Oxidoreductase</keyword>
<dbReference type="PROSITE" id="PS00070">
    <property type="entry name" value="ALDEHYDE_DEHYDR_CYS"/>
    <property type="match status" value="1"/>
</dbReference>
<evidence type="ECO:0000256" key="3">
    <source>
        <dbReference type="PROSITE-ProRule" id="PRU10007"/>
    </source>
</evidence>
<dbReference type="Gene3D" id="3.40.605.10">
    <property type="entry name" value="Aldehyde Dehydrogenase, Chain A, domain 1"/>
    <property type="match status" value="1"/>
</dbReference>
<organism evidence="6 7">
    <name type="scientific">Marixanthomonas ophiurae</name>
    <dbReference type="NCBI Taxonomy" id="387659"/>
    <lineage>
        <taxon>Bacteria</taxon>
        <taxon>Pseudomonadati</taxon>
        <taxon>Bacteroidota</taxon>
        <taxon>Flavobacteriia</taxon>
        <taxon>Flavobacteriales</taxon>
        <taxon>Flavobacteriaceae</taxon>
        <taxon>Marixanthomonas</taxon>
    </lineage>
</organism>
<dbReference type="InterPro" id="IPR016161">
    <property type="entry name" value="Ald_DH/histidinol_DH"/>
</dbReference>
<reference evidence="6 7" key="1">
    <citation type="journal article" date="2007" name="Int. J. Syst. Evol. Microbiol.">
        <title>Marixanthomonas ophiurae gen. nov., sp. nov., a marine bacterium of the family Flavobacteriaceae isolated from a deep-sea brittle star.</title>
        <authorList>
            <person name="Romanenko L.A."/>
            <person name="Uchino M."/>
            <person name="Frolova G.M."/>
            <person name="Mikhailov V.V."/>
        </authorList>
    </citation>
    <scope>NUCLEOTIDE SEQUENCE [LARGE SCALE GENOMIC DNA]</scope>
    <source>
        <strain evidence="6 7">KMM 3046</strain>
    </source>
</reference>
<gene>
    <name evidence="6" type="ORF">DZ858_11175</name>
</gene>
<dbReference type="SUPFAM" id="SSF53720">
    <property type="entry name" value="ALDH-like"/>
    <property type="match status" value="1"/>
</dbReference>
<dbReference type="PANTHER" id="PTHR11699">
    <property type="entry name" value="ALDEHYDE DEHYDROGENASE-RELATED"/>
    <property type="match status" value="1"/>
</dbReference>
<dbReference type="GO" id="GO:0016620">
    <property type="term" value="F:oxidoreductase activity, acting on the aldehyde or oxo group of donors, NAD or NADP as acceptor"/>
    <property type="evidence" value="ECO:0007669"/>
    <property type="project" value="InterPro"/>
</dbReference>
<dbReference type="InterPro" id="IPR029510">
    <property type="entry name" value="Ald_DH_CS_GLU"/>
</dbReference>
<feature type="domain" description="Aldehyde dehydrogenase" evidence="5">
    <location>
        <begin position="17"/>
        <end position="465"/>
    </location>
</feature>
<keyword evidence="7" id="KW-1185">Reference proteome</keyword>
<evidence type="ECO:0000256" key="1">
    <source>
        <dbReference type="ARBA" id="ARBA00009986"/>
    </source>
</evidence>
<dbReference type="InterPro" id="IPR044086">
    <property type="entry name" value="LUC3-like"/>
</dbReference>
<dbReference type="FunFam" id="3.40.309.10:FF:000009">
    <property type="entry name" value="Aldehyde dehydrogenase A"/>
    <property type="match status" value="1"/>
</dbReference>
<dbReference type="PROSITE" id="PS00687">
    <property type="entry name" value="ALDEHYDE_DEHYDR_GLU"/>
    <property type="match status" value="1"/>
</dbReference>
<dbReference type="InterPro" id="IPR016160">
    <property type="entry name" value="Ald_DH_CS_CYS"/>
</dbReference>